<feature type="domain" description="ACT" evidence="2">
    <location>
        <begin position="198"/>
        <end position="276"/>
    </location>
</feature>
<dbReference type="EMBL" id="HBFB01031050">
    <property type="protein sequence ID" value="CAD8693199.1"/>
    <property type="molecule type" value="Transcribed_RNA"/>
</dbReference>
<evidence type="ECO:0000256" key="1">
    <source>
        <dbReference type="ARBA" id="ARBA00022737"/>
    </source>
</evidence>
<dbReference type="CDD" id="cd04873">
    <property type="entry name" value="ACT_UUR-ACR-like"/>
    <property type="match status" value="1"/>
</dbReference>
<name>A0A7S0WZM9_9CHLO</name>
<evidence type="ECO:0000313" key="3">
    <source>
        <dbReference type="EMBL" id="CAD8693199.1"/>
    </source>
</evidence>
<sequence>MMLTSKLTASPALAKANVRPTPSTIALARMGPAASCSNRIVDFAPSCPLTRPRGQRIVARSAAQVGSPQLEVKIDNLSDPFATVVSVQYGDRTGELLETITALKNLNLNIRRAKLAGKAGSSSTFFITEADTSEKIVKSARLEEIRMTVLNSLIETFPESAGFATKAADSEYKPLGARRSVVQTRIDVSETPNGAASLLQIVTTDRPGLLVDIVRVLKDINLNVVSAEVDTIGDQARDEFFITYHGEPLTPPMVTLVTNSLQYYLSLNEVAKEASF</sequence>
<dbReference type="Gene3D" id="3.30.70.260">
    <property type="match status" value="1"/>
</dbReference>
<dbReference type="InterPro" id="IPR002912">
    <property type="entry name" value="ACT_dom"/>
</dbReference>
<organism evidence="3">
    <name type="scientific">Chlamydomonas leiostraca</name>
    <dbReference type="NCBI Taxonomy" id="1034604"/>
    <lineage>
        <taxon>Eukaryota</taxon>
        <taxon>Viridiplantae</taxon>
        <taxon>Chlorophyta</taxon>
        <taxon>core chlorophytes</taxon>
        <taxon>Chlorophyceae</taxon>
        <taxon>CS clade</taxon>
        <taxon>Chlamydomonadales</taxon>
        <taxon>Chlamydomonadaceae</taxon>
        <taxon>Chlamydomonas</taxon>
    </lineage>
</organism>
<dbReference type="Pfam" id="PF01842">
    <property type="entry name" value="ACT"/>
    <property type="match status" value="1"/>
</dbReference>
<dbReference type="InterPro" id="IPR040217">
    <property type="entry name" value="ACR1-12"/>
</dbReference>
<keyword evidence="1" id="KW-0677">Repeat</keyword>
<dbReference type="PANTHER" id="PTHR31096:SF60">
    <property type="entry name" value="ACT DOMAIN-CONTAINING PROTEIN ACR12"/>
    <property type="match status" value="1"/>
</dbReference>
<dbReference type="PANTHER" id="PTHR31096">
    <property type="entry name" value="ACT DOMAIN-CONTAINING PROTEIN ACR4-RELATED"/>
    <property type="match status" value="1"/>
</dbReference>
<dbReference type="AlphaFoldDB" id="A0A7S0WZM9"/>
<reference evidence="3" key="1">
    <citation type="submission" date="2021-01" db="EMBL/GenBank/DDBJ databases">
        <authorList>
            <person name="Corre E."/>
            <person name="Pelletier E."/>
            <person name="Niang G."/>
            <person name="Scheremetjew M."/>
            <person name="Finn R."/>
            <person name="Kale V."/>
            <person name="Holt S."/>
            <person name="Cochrane G."/>
            <person name="Meng A."/>
            <person name="Brown T."/>
            <person name="Cohen L."/>
        </authorList>
    </citation>
    <scope>NUCLEOTIDE SEQUENCE</scope>
    <source>
        <strain evidence="3">SAG 11-49</strain>
    </source>
</reference>
<evidence type="ECO:0000259" key="2">
    <source>
        <dbReference type="PROSITE" id="PS51671"/>
    </source>
</evidence>
<gene>
    <name evidence="3" type="ORF">CLEI1391_LOCUS17382</name>
</gene>
<proteinExistence type="predicted"/>
<protein>
    <recommendedName>
        <fullName evidence="2">ACT domain-containing protein</fullName>
    </recommendedName>
</protein>
<accession>A0A7S0WZM9</accession>
<dbReference type="PROSITE" id="PS51671">
    <property type="entry name" value="ACT"/>
    <property type="match status" value="1"/>
</dbReference>
<dbReference type="InterPro" id="IPR045865">
    <property type="entry name" value="ACT-like_dom_sf"/>
</dbReference>
<dbReference type="SUPFAM" id="SSF55021">
    <property type="entry name" value="ACT-like"/>
    <property type="match status" value="1"/>
</dbReference>